<dbReference type="InterPro" id="IPR021858">
    <property type="entry name" value="Fun_TF"/>
</dbReference>
<dbReference type="PANTHER" id="PTHR36206:SF12">
    <property type="entry name" value="ASPERCRYPTIN BIOSYNTHESIS CLUSTER-SPECIFIC TRANSCRIPTION REGULATOR ATNN-RELATED"/>
    <property type="match status" value="1"/>
</dbReference>
<evidence type="ECO:0000256" key="1">
    <source>
        <dbReference type="ARBA" id="ARBA00022723"/>
    </source>
</evidence>
<evidence type="ECO:0000259" key="8">
    <source>
        <dbReference type="Pfam" id="PF09825"/>
    </source>
</evidence>
<dbReference type="EMBL" id="CAAKMV010000124">
    <property type="protein sequence ID" value="VIO56302.1"/>
    <property type="molecule type" value="Genomic_DNA"/>
</dbReference>
<evidence type="ECO:0000256" key="2">
    <source>
        <dbReference type="ARBA" id="ARBA00022833"/>
    </source>
</evidence>
<evidence type="ECO:0000256" key="5">
    <source>
        <dbReference type="ARBA" id="ARBA00023163"/>
    </source>
</evidence>
<dbReference type="Pfam" id="PF11951">
    <property type="entry name" value="Fungal_trans_2"/>
    <property type="match status" value="1"/>
</dbReference>
<dbReference type="AlphaFoldDB" id="A0A4E9DIE3"/>
<keyword evidence="5" id="KW-0804">Transcription</keyword>
<dbReference type="CDD" id="cd03144">
    <property type="entry name" value="GATase1_ScBLP_like"/>
    <property type="match status" value="1"/>
</dbReference>
<dbReference type="InterPro" id="IPR019197">
    <property type="entry name" value="Biotin-prot_ligase_N"/>
</dbReference>
<evidence type="ECO:0000313" key="9">
    <source>
        <dbReference type="EMBL" id="VIO56302.1"/>
    </source>
</evidence>
<keyword evidence="1" id="KW-0479">Metal-binding</keyword>
<gene>
    <name evidence="9" type="ORF">FUG_LOCUS211447</name>
</gene>
<keyword evidence="4" id="KW-0238">DNA-binding</keyword>
<accession>A0A4E9DIE3</accession>
<dbReference type="InterPro" id="IPR029062">
    <property type="entry name" value="Class_I_gatase-like"/>
</dbReference>
<reference evidence="9" key="1">
    <citation type="submission" date="2019-04" db="EMBL/GenBank/DDBJ databases">
        <authorList>
            <person name="Melise S."/>
            <person name="Noan J."/>
            <person name="Okalmin O."/>
        </authorList>
    </citation>
    <scope>NUCLEOTIDE SEQUENCE</scope>
    <source>
        <strain evidence="9">FN9</strain>
    </source>
</reference>
<dbReference type="GO" id="GO:0000981">
    <property type="term" value="F:DNA-binding transcription factor activity, RNA polymerase II-specific"/>
    <property type="evidence" value="ECO:0007669"/>
    <property type="project" value="InterPro"/>
</dbReference>
<dbReference type="Pfam" id="PF09825">
    <property type="entry name" value="BPL_N"/>
    <property type="match status" value="1"/>
</dbReference>
<proteinExistence type="predicted"/>
<dbReference type="InterPro" id="IPR052360">
    <property type="entry name" value="Transcr_Regulatory_Proteins"/>
</dbReference>
<dbReference type="GO" id="GO:0003677">
    <property type="term" value="F:DNA binding"/>
    <property type="evidence" value="ECO:0007669"/>
    <property type="project" value="UniProtKB-KW"/>
</dbReference>
<evidence type="ECO:0000256" key="4">
    <source>
        <dbReference type="ARBA" id="ARBA00023125"/>
    </source>
</evidence>
<keyword evidence="2" id="KW-0862">Zinc</keyword>
<dbReference type="PANTHER" id="PTHR36206">
    <property type="entry name" value="ASPERCRYPTIN BIOSYNTHESIS CLUSTER-SPECIFIC TRANSCRIPTION REGULATOR ATNN-RELATED"/>
    <property type="match status" value="1"/>
</dbReference>
<feature type="compositionally biased region" description="Low complexity" evidence="7">
    <location>
        <begin position="779"/>
        <end position="789"/>
    </location>
</feature>
<sequence length="789" mass="89305">MDLSIRAQRQRAFAPKARTGCLTWSISKKRHKKCGEEKPTCLRCKSGGYVCDGYETKKPAPSVKSRTGPLPLLAAKRPLVANTIRRPLIQANTMECNYYTYFFSDIIGHLEISPSLNREFWNKTILAPSQSSMCIRHAVLALGAIYHQYAAGTVQPSTASLDRFILWHYNESISKLANSHDEEPDISTILTCCILFIILECLRGDFEEAIRHLESGIKILSNHTPKMYLPNGQVQELATMFHAISSQVAIFAEDRIFPDVTHLLMPPKRIKKGIQGEFRDLDEAEDVMNKFDDVINEISWDMEQDWDNEDSECVIRWVKLREEVRDWKTQFDVLINKPAKKAQKEVQVERILNLRIQHKLWEVLLDGECNEDEADIDPTECNLLLDQVEQLWCNPANPRFGLKIDLTAALYQLYVYCIDEQVRKRIIGLLRSQKRREIIWDSGDLADFLEKDMWQRAIGLQTERWPDIGPSKDEGALLVLRPRIQKLVSWFGGLDDDHSRSRHYSTGRVEAMRHTIRRFSPHKSTMRFDSLFCATMATLSSALCTRPKAVVYRGPASSPGCPEAIGNLLESSSYHFKVIYAGPNESVDVTDETLQGAAIYAHGGGPNWDKAYRQTKKYQRTIQKFVGNGGHYMGFCLGAYLAGPNDGYDLLPRGVETDQEIERRGAQVKDEDDTVIQVDWTFESGKTDKKRWMYFQDGVVIKGLSAKTPGHVIGRYSYNGDVASSVTPYGKGWVGLVGPHPEADKTWYEDAEIENPEGVRRDIGHDFIQATMDGGSGKTKGTSDGCSPS</sequence>
<dbReference type="CDD" id="cd00067">
    <property type="entry name" value="GAL4"/>
    <property type="match status" value="1"/>
</dbReference>
<dbReference type="CDD" id="cd12148">
    <property type="entry name" value="fungal_TF_MHR"/>
    <property type="match status" value="1"/>
</dbReference>
<dbReference type="InterPro" id="IPR001138">
    <property type="entry name" value="Zn2Cys6_DnaBD"/>
</dbReference>
<evidence type="ECO:0000256" key="7">
    <source>
        <dbReference type="SAM" id="MobiDB-lite"/>
    </source>
</evidence>
<keyword evidence="3" id="KW-0805">Transcription regulation</keyword>
<name>A0A4E9DIE3_GIBZA</name>
<feature type="domain" description="Biotin-protein ligase N-terminal" evidence="8">
    <location>
        <begin position="551"/>
        <end position="643"/>
    </location>
</feature>
<protein>
    <recommendedName>
        <fullName evidence="8">Biotin-protein ligase N-terminal domain-containing protein</fullName>
    </recommendedName>
</protein>
<dbReference type="GO" id="GO:0008270">
    <property type="term" value="F:zinc ion binding"/>
    <property type="evidence" value="ECO:0007669"/>
    <property type="project" value="InterPro"/>
</dbReference>
<evidence type="ECO:0000256" key="6">
    <source>
        <dbReference type="ARBA" id="ARBA00023242"/>
    </source>
</evidence>
<evidence type="ECO:0000256" key="3">
    <source>
        <dbReference type="ARBA" id="ARBA00023015"/>
    </source>
</evidence>
<feature type="region of interest" description="Disordered" evidence="7">
    <location>
        <begin position="770"/>
        <end position="789"/>
    </location>
</feature>
<organism evidence="9">
    <name type="scientific">Gibberella zeae</name>
    <name type="common">Wheat head blight fungus</name>
    <name type="synonym">Fusarium graminearum</name>
    <dbReference type="NCBI Taxonomy" id="5518"/>
    <lineage>
        <taxon>Eukaryota</taxon>
        <taxon>Fungi</taxon>
        <taxon>Dikarya</taxon>
        <taxon>Ascomycota</taxon>
        <taxon>Pezizomycotina</taxon>
        <taxon>Sordariomycetes</taxon>
        <taxon>Hypocreomycetidae</taxon>
        <taxon>Hypocreales</taxon>
        <taxon>Nectriaceae</taxon>
        <taxon>Fusarium</taxon>
    </lineage>
</organism>
<dbReference type="SUPFAM" id="SSF52317">
    <property type="entry name" value="Class I glutamine amidotransferase-like"/>
    <property type="match status" value="1"/>
</dbReference>
<keyword evidence="6" id="KW-0539">Nucleus</keyword>